<dbReference type="CDD" id="cd01670">
    <property type="entry name" value="Death"/>
    <property type="match status" value="1"/>
</dbReference>
<dbReference type="InterPro" id="IPR000488">
    <property type="entry name" value="Death_dom"/>
</dbReference>
<feature type="non-terminal residue" evidence="3">
    <location>
        <position position="1"/>
    </location>
</feature>
<feature type="domain" description="Death" evidence="2">
    <location>
        <begin position="581"/>
        <end position="652"/>
    </location>
</feature>
<dbReference type="Gene3D" id="1.10.533.10">
    <property type="entry name" value="Death Domain, Fas"/>
    <property type="match status" value="1"/>
</dbReference>
<dbReference type="Proteomes" id="UP001519460">
    <property type="component" value="Unassembled WGS sequence"/>
</dbReference>
<dbReference type="PROSITE" id="PS50017">
    <property type="entry name" value="DEATH_DOMAIN"/>
    <property type="match status" value="1"/>
</dbReference>
<evidence type="ECO:0000259" key="2">
    <source>
        <dbReference type="PROSITE" id="PS50017"/>
    </source>
</evidence>
<protein>
    <recommendedName>
        <fullName evidence="2">Death domain-containing protein</fullName>
    </recommendedName>
</protein>
<dbReference type="Gene3D" id="2.60.220.30">
    <property type="match status" value="2"/>
</dbReference>
<proteinExistence type="predicted"/>
<keyword evidence="4" id="KW-1185">Reference proteome</keyword>
<dbReference type="AlphaFoldDB" id="A0ABD0KXW0"/>
<dbReference type="SUPFAM" id="SSF47986">
    <property type="entry name" value="DEATH domain"/>
    <property type="match status" value="1"/>
</dbReference>
<feature type="region of interest" description="Disordered" evidence="1">
    <location>
        <begin position="1"/>
        <end position="22"/>
    </location>
</feature>
<dbReference type="EMBL" id="JACVVK020000106">
    <property type="protein sequence ID" value="KAK7492101.1"/>
    <property type="molecule type" value="Genomic_DNA"/>
</dbReference>
<sequence>GMKRDTTASVSIGTEHPQMTEEANLKASYSPGKSGGTYGLPLGAKLIVPEGLCGKKDNITCRVAPPSKRWEHVPSFPGEFLTSEIFTLTGTVNMKRTVILQLPYYEVKESMADLNVKGKWKDETTWVDVGFLKKDDTASPCVELEIDRLGSFVVTFKLRQEQFTLTPNGCLYNPRINRHLMVRFPKRAVDTTINYTIQITPVPEDRLAFARQNFPIQCSDLLTVSEIIDIQPDAHCDFRRPATIKLPLPAGVEVEGETANDIVVLHKQNGEWGWVNSRYKFTRLTVGFDVKNPTRFCVVKTKPDREKKMCEAVTVLEERIGKEKGEVSVFLSLQEKSWMAVVECYPELTSQVKVESRQDKGFQAVKKVEAPKPVMPTRATFSSRRPPPPTNPFREKSFEGFEMFDGLTWSVEVKDDIKVSDESDLETNSQLQYFKYLNESYRRFVIEPVSEEERDLRGTITLTPLGIEDEKMKEQLTMTFHIDIPEEKVRDYFKPEPVPEEPEPVEKPKPKYDLSNFTPVIEANKPPPPPPQIKYRTLSSTVMDRLTKTIRRPRMPEREAKVLTGRSLMTLSKVVSEGLTLAVHLEMPDSTITGIGFDAISNGMGMSDVTYKILLHWKRTCKDKRDGAVEKLIGALRGMGKNGVADIVQEQHRENKELTTDCFLLAAAAGTSLA</sequence>
<name>A0ABD0KXW0_9CAEN</name>
<dbReference type="InterPro" id="IPR011029">
    <property type="entry name" value="DEATH-like_dom_sf"/>
</dbReference>
<gene>
    <name evidence="3" type="ORF">BaRGS_00016575</name>
</gene>
<evidence type="ECO:0000313" key="3">
    <source>
        <dbReference type="EMBL" id="KAK7492101.1"/>
    </source>
</evidence>
<organism evidence="3 4">
    <name type="scientific">Batillaria attramentaria</name>
    <dbReference type="NCBI Taxonomy" id="370345"/>
    <lineage>
        <taxon>Eukaryota</taxon>
        <taxon>Metazoa</taxon>
        <taxon>Spiralia</taxon>
        <taxon>Lophotrochozoa</taxon>
        <taxon>Mollusca</taxon>
        <taxon>Gastropoda</taxon>
        <taxon>Caenogastropoda</taxon>
        <taxon>Sorbeoconcha</taxon>
        <taxon>Cerithioidea</taxon>
        <taxon>Batillariidae</taxon>
        <taxon>Batillaria</taxon>
    </lineage>
</organism>
<feature type="region of interest" description="Disordered" evidence="1">
    <location>
        <begin position="377"/>
        <end position="396"/>
    </location>
</feature>
<reference evidence="3 4" key="1">
    <citation type="journal article" date="2023" name="Sci. Data">
        <title>Genome assembly of the Korean intertidal mud-creeper Batillaria attramentaria.</title>
        <authorList>
            <person name="Patra A.K."/>
            <person name="Ho P.T."/>
            <person name="Jun S."/>
            <person name="Lee S.J."/>
            <person name="Kim Y."/>
            <person name="Won Y.J."/>
        </authorList>
    </citation>
    <scope>NUCLEOTIDE SEQUENCE [LARGE SCALE GENOMIC DNA]</scope>
    <source>
        <strain evidence="3">Wonlab-2016</strain>
    </source>
</reference>
<comment type="caution">
    <text evidence="3">The sequence shown here is derived from an EMBL/GenBank/DDBJ whole genome shotgun (WGS) entry which is preliminary data.</text>
</comment>
<accession>A0ABD0KXW0</accession>
<evidence type="ECO:0000256" key="1">
    <source>
        <dbReference type="SAM" id="MobiDB-lite"/>
    </source>
</evidence>
<evidence type="ECO:0000313" key="4">
    <source>
        <dbReference type="Proteomes" id="UP001519460"/>
    </source>
</evidence>